<dbReference type="Pfam" id="PF14226">
    <property type="entry name" value="DIOX_N"/>
    <property type="match status" value="1"/>
</dbReference>
<feature type="domain" description="Non-haem dioxygenase N-terminal" evidence="1">
    <location>
        <begin position="37"/>
        <end position="99"/>
    </location>
</feature>
<organism evidence="2 3">
    <name type="scientific">Marasmius crinis-equi</name>
    <dbReference type="NCBI Taxonomy" id="585013"/>
    <lineage>
        <taxon>Eukaryota</taxon>
        <taxon>Fungi</taxon>
        <taxon>Dikarya</taxon>
        <taxon>Basidiomycota</taxon>
        <taxon>Agaricomycotina</taxon>
        <taxon>Agaricomycetes</taxon>
        <taxon>Agaricomycetidae</taxon>
        <taxon>Agaricales</taxon>
        <taxon>Marasmiineae</taxon>
        <taxon>Marasmiaceae</taxon>
        <taxon>Marasmius</taxon>
    </lineage>
</organism>
<dbReference type="SUPFAM" id="SSF51197">
    <property type="entry name" value="Clavaminate synthase-like"/>
    <property type="match status" value="1"/>
</dbReference>
<comment type="caution">
    <text evidence="2">The sequence shown here is derived from an EMBL/GenBank/DDBJ whole genome shotgun (WGS) entry which is preliminary data.</text>
</comment>
<evidence type="ECO:0000313" key="3">
    <source>
        <dbReference type="Proteomes" id="UP001465976"/>
    </source>
</evidence>
<sequence>MPVPALLPFPDSFPTHPLLVVEAYMSVYETVHEIYCLWNATTGVGFWYPKNHGVQDEVDGMFEMGEATMKLPMEEKMKYEQSDEGSSFGYTHKAAGANAVDAPGLLNTVEFINNAKDDGFAWHRIARQTYPSTITDGMDSTIVPFIMVKSSEINTTVLNRFNDKLGLRKGELAKRYRPEEFSGSEARTIKNPKGMPKKRMAIGAHTDWGV</sequence>
<proteinExistence type="predicted"/>
<evidence type="ECO:0000313" key="2">
    <source>
        <dbReference type="EMBL" id="KAL0569476.1"/>
    </source>
</evidence>
<dbReference type="InterPro" id="IPR027443">
    <property type="entry name" value="IPNS-like_sf"/>
</dbReference>
<protein>
    <recommendedName>
        <fullName evidence="1">Non-haem dioxygenase N-terminal domain-containing protein</fullName>
    </recommendedName>
</protein>
<accession>A0ABR3F3A3</accession>
<name>A0ABR3F3A3_9AGAR</name>
<dbReference type="Proteomes" id="UP001465976">
    <property type="component" value="Unassembled WGS sequence"/>
</dbReference>
<dbReference type="InterPro" id="IPR026992">
    <property type="entry name" value="DIOX_N"/>
</dbReference>
<evidence type="ECO:0000259" key="1">
    <source>
        <dbReference type="Pfam" id="PF14226"/>
    </source>
</evidence>
<reference evidence="2 3" key="1">
    <citation type="submission" date="2024-02" db="EMBL/GenBank/DDBJ databases">
        <title>A draft genome for the cacao thread blight pathogen Marasmius crinis-equi.</title>
        <authorList>
            <person name="Cohen S.P."/>
            <person name="Baruah I.K."/>
            <person name="Amoako-Attah I."/>
            <person name="Bukari Y."/>
            <person name="Meinhardt L.W."/>
            <person name="Bailey B.A."/>
        </authorList>
    </citation>
    <scope>NUCLEOTIDE SEQUENCE [LARGE SCALE GENOMIC DNA]</scope>
    <source>
        <strain evidence="2 3">GH-76</strain>
    </source>
</reference>
<gene>
    <name evidence="2" type="ORF">V5O48_012489</name>
</gene>
<dbReference type="Gene3D" id="2.60.120.330">
    <property type="entry name" value="B-lactam Antibiotic, Isopenicillin N Synthase, Chain"/>
    <property type="match status" value="1"/>
</dbReference>
<dbReference type="EMBL" id="JBAHYK010001109">
    <property type="protein sequence ID" value="KAL0569476.1"/>
    <property type="molecule type" value="Genomic_DNA"/>
</dbReference>
<keyword evidence="3" id="KW-1185">Reference proteome</keyword>